<dbReference type="EMBL" id="JAZHXI010000005">
    <property type="protein sequence ID" value="KAL2071531.1"/>
    <property type="molecule type" value="Genomic_DNA"/>
</dbReference>
<name>A0ABR4CNE8_9HELO</name>
<protein>
    <recommendedName>
        <fullName evidence="5">Major facilitator superfamily transporter</fullName>
    </recommendedName>
</protein>
<feature type="region of interest" description="Disordered" evidence="1">
    <location>
        <begin position="98"/>
        <end position="138"/>
    </location>
</feature>
<evidence type="ECO:0000256" key="1">
    <source>
        <dbReference type="SAM" id="MobiDB-lite"/>
    </source>
</evidence>
<comment type="caution">
    <text evidence="3">The sequence shown here is derived from an EMBL/GenBank/DDBJ whole genome shotgun (WGS) entry which is preliminary data.</text>
</comment>
<keyword evidence="2" id="KW-0732">Signal</keyword>
<gene>
    <name evidence="3" type="ORF">VTL71DRAFT_12766</name>
</gene>
<keyword evidence="4" id="KW-1185">Reference proteome</keyword>
<feature type="signal peptide" evidence="2">
    <location>
        <begin position="1"/>
        <end position="23"/>
    </location>
</feature>
<evidence type="ECO:0000313" key="3">
    <source>
        <dbReference type="EMBL" id="KAL2071531.1"/>
    </source>
</evidence>
<feature type="compositionally biased region" description="Polar residues" evidence="1">
    <location>
        <begin position="98"/>
        <end position="123"/>
    </location>
</feature>
<sequence>MLPRLKTWIVLAFMLLALYLVLWRDDTPFSSGEHPIDVLHGDSGVVKGADAGVEAAPAVDDIPLVQATTRQAPTYPSQAPNFSTSLSSAVAKVSTTGRAHAVSPTSSLRGKPSTTASTVQGDSTKAAEATLQEGSSKLQDQFQKENDALGLGESAGLIYGKTLSRLVDVGAHEGFNAAYLTPTKSLTTFHDTPPWTYNPYPDYNSKSWISSNQGIYRACNGVDGQIKDWTVFSGHPKVFGSPHIGSYVPLDIDSNLCFERETRLGSYGFQDEVVSDSGNSSARETTRGTKRRIDWDSVDWGLLQHDCLRENSNRYADIEDDIRKTGYPLVAMNASSVSNSTSILQRSETATDALSADMAKDSAGEALNHEAEKALHGMPNFTIKPRSRTAVLIRTHSNQTYTDNDKQNIRALITELCLRSGAEYQVFLLVQEKSDKLPNSTHSSEYKSMIQASVPAEFQNMTVLWSDTQMKELYPLIPSDINNVHQSQWLSVQKFAQDYPKFDHYFNWEFDTRFTGHHYNLLEKLGNFAKAQPRKGLWERNERYYIPSFHDRFPAFRLAVQKATGEDTIWGPPSTLGVSPIGPKIPDLKDDHWGVGEDADYISLAPMFNPVNTSWVGRNDVWGYDGLNTPRRATIGTQSRCSKKLLDAMHAENLRGNHVSSEMTPQTVALLHGFKAVFAPIPMFFDRDWSGESLAKFFNPGPKGESGSTVESPFSWGRESRFAGSTWYFRANPPMRLYNNWLGWEDSGIGGPEWEKLHGRMCLPAMLLHPIKKVVEPAAGFSSKSDLPY</sequence>
<accession>A0ABR4CNE8</accession>
<evidence type="ECO:0008006" key="5">
    <source>
        <dbReference type="Google" id="ProtNLM"/>
    </source>
</evidence>
<dbReference type="Proteomes" id="UP001595075">
    <property type="component" value="Unassembled WGS sequence"/>
</dbReference>
<organism evidence="3 4">
    <name type="scientific">Oculimacula yallundae</name>
    <dbReference type="NCBI Taxonomy" id="86028"/>
    <lineage>
        <taxon>Eukaryota</taxon>
        <taxon>Fungi</taxon>
        <taxon>Dikarya</taxon>
        <taxon>Ascomycota</taxon>
        <taxon>Pezizomycotina</taxon>
        <taxon>Leotiomycetes</taxon>
        <taxon>Helotiales</taxon>
        <taxon>Ploettnerulaceae</taxon>
        <taxon>Oculimacula</taxon>
    </lineage>
</organism>
<dbReference type="InterPro" id="IPR021822">
    <property type="entry name" value="DUF3405"/>
</dbReference>
<evidence type="ECO:0000313" key="4">
    <source>
        <dbReference type="Proteomes" id="UP001595075"/>
    </source>
</evidence>
<dbReference type="Pfam" id="PF11885">
    <property type="entry name" value="DUF3405"/>
    <property type="match status" value="1"/>
</dbReference>
<proteinExistence type="predicted"/>
<reference evidence="3 4" key="1">
    <citation type="journal article" date="2024" name="Commun. Biol.">
        <title>Comparative genomic analysis of thermophilic fungi reveals convergent evolutionary adaptations and gene losses.</title>
        <authorList>
            <person name="Steindorff A.S."/>
            <person name="Aguilar-Pontes M.V."/>
            <person name="Robinson A.J."/>
            <person name="Andreopoulos B."/>
            <person name="LaButti K."/>
            <person name="Kuo A."/>
            <person name="Mondo S."/>
            <person name="Riley R."/>
            <person name="Otillar R."/>
            <person name="Haridas S."/>
            <person name="Lipzen A."/>
            <person name="Grimwood J."/>
            <person name="Schmutz J."/>
            <person name="Clum A."/>
            <person name="Reid I.D."/>
            <person name="Moisan M.C."/>
            <person name="Butler G."/>
            <person name="Nguyen T.T.M."/>
            <person name="Dewar K."/>
            <person name="Conant G."/>
            <person name="Drula E."/>
            <person name="Henrissat B."/>
            <person name="Hansel C."/>
            <person name="Singer S."/>
            <person name="Hutchinson M.I."/>
            <person name="de Vries R.P."/>
            <person name="Natvig D.O."/>
            <person name="Powell A.J."/>
            <person name="Tsang A."/>
            <person name="Grigoriev I.V."/>
        </authorList>
    </citation>
    <scope>NUCLEOTIDE SEQUENCE [LARGE SCALE GENOMIC DNA]</scope>
    <source>
        <strain evidence="3 4">CBS 494.80</strain>
    </source>
</reference>
<dbReference type="PANTHER" id="PTHR36205:SF2">
    <property type="entry name" value="MAJOR FACILITATOR SUPERFAMILY TRANSPORTER"/>
    <property type="match status" value="1"/>
</dbReference>
<evidence type="ECO:0000256" key="2">
    <source>
        <dbReference type="SAM" id="SignalP"/>
    </source>
</evidence>
<feature type="chain" id="PRO_5046106776" description="Major facilitator superfamily transporter" evidence="2">
    <location>
        <begin position="24"/>
        <end position="789"/>
    </location>
</feature>
<dbReference type="PANTHER" id="PTHR36205">
    <property type="entry name" value="CHROMOSOME 19, WHOLE GENOME SHOTGUN SEQUENCE"/>
    <property type="match status" value="1"/>
</dbReference>